<reference evidence="2 3" key="1">
    <citation type="journal article" date="2021" name="Elife">
        <title>Chloroplast acquisition without the gene transfer in kleptoplastic sea slugs, Plakobranchus ocellatus.</title>
        <authorList>
            <person name="Maeda T."/>
            <person name="Takahashi S."/>
            <person name="Yoshida T."/>
            <person name="Shimamura S."/>
            <person name="Takaki Y."/>
            <person name="Nagai Y."/>
            <person name="Toyoda A."/>
            <person name="Suzuki Y."/>
            <person name="Arimoto A."/>
            <person name="Ishii H."/>
            <person name="Satoh N."/>
            <person name="Nishiyama T."/>
            <person name="Hasebe M."/>
            <person name="Maruyama T."/>
            <person name="Minagawa J."/>
            <person name="Obokata J."/>
            <person name="Shigenobu S."/>
        </authorList>
    </citation>
    <scope>NUCLEOTIDE SEQUENCE [LARGE SCALE GENOMIC DNA]</scope>
</reference>
<dbReference type="Proteomes" id="UP000762676">
    <property type="component" value="Unassembled WGS sequence"/>
</dbReference>
<evidence type="ECO:0000256" key="1">
    <source>
        <dbReference type="SAM" id="MobiDB-lite"/>
    </source>
</evidence>
<protein>
    <submittedName>
        <fullName evidence="2">Uncharacterized protein</fullName>
    </submittedName>
</protein>
<proteinExistence type="predicted"/>
<dbReference type="AlphaFoldDB" id="A0AAV4IV29"/>
<accession>A0AAV4IV29</accession>
<keyword evidence="3" id="KW-1185">Reference proteome</keyword>
<organism evidence="2 3">
    <name type="scientific">Elysia marginata</name>
    <dbReference type="NCBI Taxonomy" id="1093978"/>
    <lineage>
        <taxon>Eukaryota</taxon>
        <taxon>Metazoa</taxon>
        <taxon>Spiralia</taxon>
        <taxon>Lophotrochozoa</taxon>
        <taxon>Mollusca</taxon>
        <taxon>Gastropoda</taxon>
        <taxon>Heterobranchia</taxon>
        <taxon>Euthyneura</taxon>
        <taxon>Panpulmonata</taxon>
        <taxon>Sacoglossa</taxon>
        <taxon>Placobranchoidea</taxon>
        <taxon>Plakobranchidae</taxon>
        <taxon>Elysia</taxon>
    </lineage>
</organism>
<gene>
    <name evidence="2" type="ORF">ElyMa_004903900</name>
</gene>
<feature type="region of interest" description="Disordered" evidence="1">
    <location>
        <begin position="1"/>
        <end position="24"/>
    </location>
</feature>
<sequence>MPPFQPHPIPYRNGPSPLCSTSSHDNNPSLGVISSLVRDSSLTSWCHQAVVTNPVIAYPSGGTIGLLTVRRCQSHENLGSPTGDSKCNVPSFVGDHMSLHPASGER</sequence>
<evidence type="ECO:0000313" key="3">
    <source>
        <dbReference type="Proteomes" id="UP000762676"/>
    </source>
</evidence>
<dbReference type="EMBL" id="BMAT01009824">
    <property type="protein sequence ID" value="GFS14299.1"/>
    <property type="molecule type" value="Genomic_DNA"/>
</dbReference>
<name>A0AAV4IV29_9GAST</name>
<comment type="caution">
    <text evidence="2">The sequence shown here is derived from an EMBL/GenBank/DDBJ whole genome shotgun (WGS) entry which is preliminary data.</text>
</comment>
<evidence type="ECO:0000313" key="2">
    <source>
        <dbReference type="EMBL" id="GFS14299.1"/>
    </source>
</evidence>